<dbReference type="Proteomes" id="UP000494301">
    <property type="component" value="Unassembled WGS sequence"/>
</dbReference>
<sequence>MTATKLCTQDKHDTSQCQTADGRCVQRGILLLTRTDGRGGWFGRVLLRSQLHWPLTASHKQKENSYGRTW</sequence>
<gene>
    <name evidence="1" type="ORF">BLA3211_00790</name>
</gene>
<proteinExistence type="predicted"/>
<reference evidence="1 2" key="1">
    <citation type="submission" date="2020-04" db="EMBL/GenBank/DDBJ databases">
        <authorList>
            <person name="Depoorter E."/>
        </authorList>
    </citation>
    <scope>NUCLEOTIDE SEQUENCE [LARGE SCALE GENOMIC DNA]</scope>
    <source>
        <strain evidence="1 2">BCC0217</strain>
    </source>
</reference>
<dbReference type="EMBL" id="CABWIL020000002">
    <property type="protein sequence ID" value="CAB3961051.1"/>
    <property type="molecule type" value="Genomic_DNA"/>
</dbReference>
<name>A0A6J5INS9_9BURK</name>
<dbReference type="AlphaFoldDB" id="A0A6J5INS9"/>
<evidence type="ECO:0000313" key="1">
    <source>
        <dbReference type="EMBL" id="CAB3961051.1"/>
    </source>
</evidence>
<organism evidence="1 2">
    <name type="scientific">Burkholderia aenigmatica</name>
    <dbReference type="NCBI Taxonomy" id="2015348"/>
    <lineage>
        <taxon>Bacteria</taxon>
        <taxon>Pseudomonadati</taxon>
        <taxon>Pseudomonadota</taxon>
        <taxon>Betaproteobacteria</taxon>
        <taxon>Burkholderiales</taxon>
        <taxon>Burkholderiaceae</taxon>
        <taxon>Burkholderia</taxon>
        <taxon>Burkholderia cepacia complex</taxon>
    </lineage>
</organism>
<accession>A0A6J5INS9</accession>
<protein>
    <submittedName>
        <fullName evidence="1">Uncharacterized protein</fullName>
    </submittedName>
</protein>
<evidence type="ECO:0000313" key="2">
    <source>
        <dbReference type="Proteomes" id="UP000494301"/>
    </source>
</evidence>